<feature type="domain" description="NodB homology" evidence="2">
    <location>
        <begin position="62"/>
        <end position="241"/>
    </location>
</feature>
<protein>
    <recommendedName>
        <fullName evidence="2">NodB homology domain-containing protein</fullName>
    </recommendedName>
</protein>
<name>A0A1U7HM70_9CHRO</name>
<dbReference type="Gene3D" id="3.20.20.370">
    <property type="entry name" value="Glycoside hydrolase/deacetylase"/>
    <property type="match status" value="1"/>
</dbReference>
<dbReference type="InterPro" id="IPR002509">
    <property type="entry name" value="NODB_dom"/>
</dbReference>
<evidence type="ECO:0000313" key="4">
    <source>
        <dbReference type="Proteomes" id="UP000185984"/>
    </source>
</evidence>
<dbReference type="InterPro" id="IPR050248">
    <property type="entry name" value="Polysacc_deacetylase_ArnD"/>
</dbReference>
<dbReference type="RefSeq" id="WP_073550380.1">
    <property type="nucleotide sequence ID" value="NZ_CAWMVK010000004.1"/>
</dbReference>
<keyword evidence="1" id="KW-0732">Signal</keyword>
<reference evidence="3 4" key="1">
    <citation type="submission" date="2016-11" db="EMBL/GenBank/DDBJ databases">
        <title>Draft Genome Sequences of Nine Cyanobacterial Strains from Diverse Habitats.</title>
        <authorList>
            <person name="Zhu T."/>
            <person name="Hou S."/>
            <person name="Lu X."/>
            <person name="Hess W.R."/>
        </authorList>
    </citation>
    <scope>NUCLEOTIDE SEQUENCE [LARGE SCALE GENOMIC DNA]</scope>
    <source>
        <strain evidence="3 4">5.2 s.c.1</strain>
    </source>
</reference>
<organism evidence="3 4">
    <name type="scientific">Chroogloeocystis siderophila 5.2 s.c.1</name>
    <dbReference type="NCBI Taxonomy" id="247279"/>
    <lineage>
        <taxon>Bacteria</taxon>
        <taxon>Bacillati</taxon>
        <taxon>Cyanobacteriota</taxon>
        <taxon>Cyanophyceae</taxon>
        <taxon>Oscillatoriophycideae</taxon>
        <taxon>Chroococcales</taxon>
        <taxon>Chroococcaceae</taxon>
        <taxon>Chroogloeocystis</taxon>
    </lineage>
</organism>
<dbReference type="InterPro" id="IPR011330">
    <property type="entry name" value="Glyco_hydro/deAcase_b/a-brl"/>
</dbReference>
<dbReference type="OrthoDB" id="9806342at2"/>
<proteinExistence type="predicted"/>
<dbReference type="EMBL" id="MRCC01000012">
    <property type="protein sequence ID" value="OKH24654.1"/>
    <property type="molecule type" value="Genomic_DNA"/>
</dbReference>
<dbReference type="PANTHER" id="PTHR10587">
    <property type="entry name" value="GLYCOSYL TRANSFERASE-RELATED"/>
    <property type="match status" value="1"/>
</dbReference>
<feature type="signal peptide" evidence="1">
    <location>
        <begin position="1"/>
        <end position="30"/>
    </location>
</feature>
<dbReference type="SUPFAM" id="SSF88713">
    <property type="entry name" value="Glycoside hydrolase/deacetylase"/>
    <property type="match status" value="1"/>
</dbReference>
<keyword evidence="4" id="KW-1185">Reference proteome</keyword>
<evidence type="ECO:0000259" key="2">
    <source>
        <dbReference type="PROSITE" id="PS51677"/>
    </source>
</evidence>
<dbReference type="Pfam" id="PF01522">
    <property type="entry name" value="Polysacc_deac_1"/>
    <property type="match status" value="1"/>
</dbReference>
<evidence type="ECO:0000313" key="3">
    <source>
        <dbReference type="EMBL" id="OKH24654.1"/>
    </source>
</evidence>
<dbReference type="GO" id="GO:0005975">
    <property type="term" value="P:carbohydrate metabolic process"/>
    <property type="evidence" value="ECO:0007669"/>
    <property type="project" value="InterPro"/>
</dbReference>
<comment type="caution">
    <text evidence="3">The sequence shown here is derived from an EMBL/GenBank/DDBJ whole genome shotgun (WGS) entry which is preliminary data.</text>
</comment>
<accession>A0A1U7HM70</accession>
<dbReference type="CDD" id="cd10917">
    <property type="entry name" value="CE4_NodB_like_6s_7s"/>
    <property type="match status" value="1"/>
</dbReference>
<feature type="chain" id="PRO_5012752908" description="NodB homology domain-containing protein" evidence="1">
    <location>
        <begin position="31"/>
        <end position="260"/>
    </location>
</feature>
<dbReference type="GO" id="GO:0016810">
    <property type="term" value="F:hydrolase activity, acting on carbon-nitrogen (but not peptide) bonds"/>
    <property type="evidence" value="ECO:0007669"/>
    <property type="project" value="InterPro"/>
</dbReference>
<gene>
    <name evidence="3" type="ORF">NIES1031_15225</name>
</gene>
<sequence>MNKSFSISWVLSVLLVTSVGLMSGANTSKAAIANQTPQVKAISVPTTFRGKTIAQVKLEHQKVIALTFDDGPSPYTLQVLNILKQNNIKATFFWIGKSLQSHQQIAKQVVANGEAIGNHTWHHWQYLMKPNIAAQEIESTANLIYKITGVRTSLFRPPYGLLNNGVADYARQKRYVIVMWSVDPQDYRYKTSPQQLVNRIIPKIQPGSIVLMHDGGGNRSATVQALPQIISQLKQQGYRFVTVPQLLELKAEADSRIAKL</sequence>
<dbReference type="AlphaFoldDB" id="A0A1U7HM70"/>
<dbReference type="STRING" id="247279.NIES1031_15225"/>
<dbReference type="PROSITE" id="PS51677">
    <property type="entry name" value="NODB"/>
    <property type="match status" value="1"/>
</dbReference>
<dbReference type="Proteomes" id="UP000185984">
    <property type="component" value="Unassembled WGS sequence"/>
</dbReference>
<evidence type="ECO:0000256" key="1">
    <source>
        <dbReference type="SAM" id="SignalP"/>
    </source>
</evidence>